<feature type="non-terminal residue" evidence="2">
    <location>
        <position position="1"/>
    </location>
</feature>
<gene>
    <name evidence="2" type="ORF">K458DRAFT_469179</name>
</gene>
<feature type="domain" description="DUF7730" evidence="1">
    <location>
        <begin position="2"/>
        <end position="144"/>
    </location>
</feature>
<dbReference type="Proteomes" id="UP000799291">
    <property type="component" value="Unassembled WGS sequence"/>
</dbReference>
<reference evidence="2" key="1">
    <citation type="journal article" date="2020" name="Stud. Mycol.">
        <title>101 Dothideomycetes genomes: a test case for predicting lifestyles and emergence of pathogens.</title>
        <authorList>
            <person name="Haridas S."/>
            <person name="Albert R."/>
            <person name="Binder M."/>
            <person name="Bloem J."/>
            <person name="Labutti K."/>
            <person name="Salamov A."/>
            <person name="Andreopoulos B."/>
            <person name="Baker S."/>
            <person name="Barry K."/>
            <person name="Bills G."/>
            <person name="Bluhm B."/>
            <person name="Cannon C."/>
            <person name="Castanera R."/>
            <person name="Culley D."/>
            <person name="Daum C."/>
            <person name="Ezra D."/>
            <person name="Gonzalez J."/>
            <person name="Henrissat B."/>
            <person name="Kuo A."/>
            <person name="Liang C."/>
            <person name="Lipzen A."/>
            <person name="Lutzoni F."/>
            <person name="Magnuson J."/>
            <person name="Mondo S."/>
            <person name="Nolan M."/>
            <person name="Ohm R."/>
            <person name="Pangilinan J."/>
            <person name="Park H.-J."/>
            <person name="Ramirez L."/>
            <person name="Alfaro M."/>
            <person name="Sun H."/>
            <person name="Tritt A."/>
            <person name="Yoshinaga Y."/>
            <person name="Zwiers L.-H."/>
            <person name="Turgeon B."/>
            <person name="Goodwin S."/>
            <person name="Spatafora J."/>
            <person name="Crous P."/>
            <person name="Grigoriev I."/>
        </authorList>
    </citation>
    <scope>NUCLEOTIDE SEQUENCE</scope>
    <source>
        <strain evidence="2">CBS 122367</strain>
    </source>
</reference>
<dbReference type="Pfam" id="PF24864">
    <property type="entry name" value="DUF7730"/>
    <property type="match status" value="1"/>
</dbReference>
<organism evidence="2 3">
    <name type="scientific">Lentithecium fluviatile CBS 122367</name>
    <dbReference type="NCBI Taxonomy" id="1168545"/>
    <lineage>
        <taxon>Eukaryota</taxon>
        <taxon>Fungi</taxon>
        <taxon>Dikarya</taxon>
        <taxon>Ascomycota</taxon>
        <taxon>Pezizomycotina</taxon>
        <taxon>Dothideomycetes</taxon>
        <taxon>Pleosporomycetidae</taxon>
        <taxon>Pleosporales</taxon>
        <taxon>Massarineae</taxon>
        <taxon>Lentitheciaceae</taxon>
        <taxon>Lentithecium</taxon>
    </lineage>
</organism>
<keyword evidence="3" id="KW-1185">Reference proteome</keyword>
<evidence type="ECO:0000259" key="1">
    <source>
        <dbReference type="Pfam" id="PF24864"/>
    </source>
</evidence>
<name>A0A6G1J9V7_9PLEO</name>
<dbReference type="AlphaFoldDB" id="A0A6G1J9V7"/>
<accession>A0A6G1J9V7</accession>
<sequence>SNILNLPPEIRLLIWEFAFGGNFIAIYKEECRFTHCLLNDSNSQSGMDVPIRIGSIPDAATQLYGPLPKHYSYPTRPNKFKVPGLLRSCPRTKYSEEIELLYSHNTFMFLQKGGLSGFLEVVLPERLDAIRSIHFHQFLHEKESFPRMPAFLTEGFNMDLHKTWYMPNLVHLSIFVQGPLDIGRVYCIVLDPIEEAHARMASPQPPLCVVRLPHSDTSRVPNVISDVDQVIQNSKWQFHIVRPSTDFPGDLADEDIGADIVWRCGVIYLPSGDGSTGFVARSYLVWTPMPAGYT</sequence>
<protein>
    <recommendedName>
        <fullName evidence="1">DUF7730 domain-containing protein</fullName>
    </recommendedName>
</protein>
<dbReference type="EMBL" id="MU005575">
    <property type="protein sequence ID" value="KAF2687316.1"/>
    <property type="molecule type" value="Genomic_DNA"/>
</dbReference>
<proteinExistence type="predicted"/>
<dbReference type="OrthoDB" id="3681269at2759"/>
<evidence type="ECO:0000313" key="3">
    <source>
        <dbReference type="Proteomes" id="UP000799291"/>
    </source>
</evidence>
<dbReference type="PANTHER" id="PTHR38790">
    <property type="entry name" value="2EXR DOMAIN-CONTAINING PROTEIN-RELATED"/>
    <property type="match status" value="1"/>
</dbReference>
<evidence type="ECO:0000313" key="2">
    <source>
        <dbReference type="EMBL" id="KAF2687316.1"/>
    </source>
</evidence>
<dbReference type="InterPro" id="IPR056632">
    <property type="entry name" value="DUF7730"/>
</dbReference>